<comment type="similarity">
    <text evidence="5">Belongs to the EXORDIUM family.</text>
</comment>
<organism evidence="7 8">
    <name type="scientific">Brassica carinata</name>
    <name type="common">Ethiopian mustard</name>
    <name type="synonym">Abyssinian cabbage</name>
    <dbReference type="NCBI Taxonomy" id="52824"/>
    <lineage>
        <taxon>Eukaryota</taxon>
        <taxon>Viridiplantae</taxon>
        <taxon>Streptophyta</taxon>
        <taxon>Embryophyta</taxon>
        <taxon>Tracheophyta</taxon>
        <taxon>Spermatophyta</taxon>
        <taxon>Magnoliopsida</taxon>
        <taxon>eudicotyledons</taxon>
        <taxon>Gunneridae</taxon>
        <taxon>Pentapetalae</taxon>
        <taxon>rosids</taxon>
        <taxon>malvids</taxon>
        <taxon>Brassicales</taxon>
        <taxon>Brassicaceae</taxon>
        <taxon>Brassiceae</taxon>
        <taxon>Brassica</taxon>
    </lineage>
</organism>
<keyword evidence="6" id="KW-1133">Transmembrane helix</keyword>
<proteinExistence type="inferred from homology"/>
<keyword evidence="3" id="KW-0964">Secreted</keyword>
<evidence type="ECO:0000256" key="5">
    <source>
        <dbReference type="ARBA" id="ARBA00023591"/>
    </source>
</evidence>
<dbReference type="Pfam" id="PF04674">
    <property type="entry name" value="Phi_1"/>
    <property type="match status" value="1"/>
</dbReference>
<evidence type="ECO:0000256" key="1">
    <source>
        <dbReference type="ARBA" id="ARBA00004271"/>
    </source>
</evidence>
<dbReference type="OrthoDB" id="47374at2759"/>
<accession>A0A8X7VUQ5</accession>
<reference evidence="7 8" key="1">
    <citation type="submission" date="2020-02" db="EMBL/GenBank/DDBJ databases">
        <authorList>
            <person name="Ma Q."/>
            <person name="Huang Y."/>
            <person name="Song X."/>
            <person name="Pei D."/>
        </authorList>
    </citation>
    <scope>NUCLEOTIDE SEQUENCE [LARGE SCALE GENOMIC DNA]</scope>
    <source>
        <strain evidence="7">Sxm20200214</strain>
        <tissue evidence="7">Leaf</tissue>
    </source>
</reference>
<dbReference type="EMBL" id="JAAMPC010000004">
    <property type="protein sequence ID" value="KAG2318269.1"/>
    <property type="molecule type" value="Genomic_DNA"/>
</dbReference>
<keyword evidence="8" id="KW-1185">Reference proteome</keyword>
<comment type="subcellular location">
    <subcellularLocation>
        <location evidence="1">Secreted</location>
        <location evidence="1">Extracellular space</location>
        <location evidence="1">Apoplast</location>
    </subcellularLocation>
</comment>
<dbReference type="InterPro" id="IPR006766">
    <property type="entry name" value="EXORDIUM-like"/>
</dbReference>
<dbReference type="Proteomes" id="UP000886595">
    <property type="component" value="Unassembled WGS sequence"/>
</dbReference>
<keyword evidence="2" id="KW-0052">Apoplast</keyword>
<evidence type="ECO:0000256" key="3">
    <source>
        <dbReference type="ARBA" id="ARBA00022525"/>
    </source>
</evidence>
<gene>
    <name evidence="7" type="ORF">Bca52824_021391</name>
</gene>
<dbReference type="AlphaFoldDB" id="A0A8X7VUQ5"/>
<evidence type="ECO:0000256" key="4">
    <source>
        <dbReference type="ARBA" id="ARBA00022729"/>
    </source>
</evidence>
<feature type="transmembrane region" description="Helical" evidence="6">
    <location>
        <begin position="32"/>
        <end position="53"/>
    </location>
</feature>
<name>A0A8X7VUQ5_BRACI</name>
<evidence type="ECO:0000313" key="7">
    <source>
        <dbReference type="EMBL" id="KAG2318269.1"/>
    </source>
</evidence>
<dbReference type="PANTHER" id="PTHR31279">
    <property type="entry name" value="PROTEIN EXORDIUM-LIKE 5"/>
    <property type="match status" value="1"/>
</dbReference>
<keyword evidence="4" id="KW-0732">Signal</keyword>
<sequence>MTKNSLNNKCILPPKTKKTSCKAKRKENFLKVEALTSSSSFLSVITFLLFTPLCISRQSSPQIPNGTLDLSLLWYGQFTIIGSIKGLIFSSLVALYWRINLIDFWKQRKQQPYIVVRNPEVQCPGECTWPFHIANKGADALVIQLGTGLADVATNPALTEFLFISEPPYNVEVNHSASVYIVDPATKCTLVFGSGAFPGFTGKIRVGPFLIPSVWDPKTKSCWTPM</sequence>
<feature type="transmembrane region" description="Helical" evidence="6">
    <location>
        <begin position="73"/>
        <end position="99"/>
    </location>
</feature>
<keyword evidence="6" id="KW-0812">Transmembrane</keyword>
<comment type="caution">
    <text evidence="7">The sequence shown here is derived from an EMBL/GenBank/DDBJ whole genome shotgun (WGS) entry which is preliminary data.</text>
</comment>
<keyword evidence="6" id="KW-0472">Membrane</keyword>
<dbReference type="PANTHER" id="PTHR31279:SF13">
    <property type="entry name" value="PROTEIN EXORDIUM-LIKE 6"/>
    <property type="match status" value="1"/>
</dbReference>
<dbReference type="GO" id="GO:0048046">
    <property type="term" value="C:apoplast"/>
    <property type="evidence" value="ECO:0007669"/>
    <property type="project" value="UniProtKB-SubCell"/>
</dbReference>
<evidence type="ECO:0000256" key="6">
    <source>
        <dbReference type="SAM" id="Phobius"/>
    </source>
</evidence>
<evidence type="ECO:0000313" key="8">
    <source>
        <dbReference type="Proteomes" id="UP000886595"/>
    </source>
</evidence>
<evidence type="ECO:0000256" key="2">
    <source>
        <dbReference type="ARBA" id="ARBA00022523"/>
    </source>
</evidence>
<protein>
    <submittedName>
        <fullName evidence="7">Uncharacterized protein</fullName>
    </submittedName>
</protein>